<dbReference type="Gene3D" id="3.60.60.10">
    <property type="entry name" value="Penicillin V Acylase, Chain A"/>
    <property type="match status" value="1"/>
</dbReference>
<dbReference type="InterPro" id="IPR047794">
    <property type="entry name" value="C45_proenzyme-like"/>
</dbReference>
<evidence type="ECO:0000259" key="1">
    <source>
        <dbReference type="Pfam" id="PF03417"/>
    </source>
</evidence>
<keyword evidence="3" id="KW-1185">Reference proteome</keyword>
<dbReference type="Gene3D" id="1.10.10.2120">
    <property type="match status" value="1"/>
</dbReference>
<dbReference type="RefSeq" id="WP_092362517.1">
    <property type="nucleotide sequence ID" value="NZ_CABJCG010000002.1"/>
</dbReference>
<dbReference type="PANTHER" id="PTHR34180:SF1">
    <property type="entry name" value="BETA-ALANYL-DOPAMINE_CARCININE HYDROLASE"/>
    <property type="match status" value="1"/>
</dbReference>
<proteinExistence type="predicted"/>
<dbReference type="NCBIfam" id="NF040521">
    <property type="entry name" value="C45_proenzyme"/>
    <property type="match status" value="1"/>
</dbReference>
<evidence type="ECO:0000313" key="3">
    <source>
        <dbReference type="Proteomes" id="UP000198508"/>
    </source>
</evidence>
<sequence>MLHYPFIKVSGATYYEIGKDYGRQAKDLIAHAISDYKQVFAGSSDRSWEEIQQFALSFVDITRRVAPEVMEEVEGIAEGSGFSLADIMVVNCRYEITKFPQKHECTTAAVLPEAARDGKMYLVKNWDYRVGIMDHVMIIHITQPDGTRIMGLTEAGQVIRGGMNSHGLGSVSNNLQSIYDAWAVGLPTVFARRQLLKYKTFDEIKDFILNFPRAVSCNIMIAGYKEKKAVDFEVYPGGVDMIETENGVVTHANHFVVQPEIHALQRSPRDARLRELLMKKHGEIDAEYIKCCMADHENYPQALCRHPADPTLPLGMRSCTVSNEIMDFEAGVIHICAGQPCSGEYSTYVL</sequence>
<dbReference type="STRING" id="460384.SAMN05216313_10777"/>
<accession>A0A1I0EWG5</accession>
<dbReference type="InterPro" id="IPR005079">
    <property type="entry name" value="Peptidase_C45_hydrolase"/>
</dbReference>
<dbReference type="AlphaFoldDB" id="A0A1I0EWG5"/>
<dbReference type="GO" id="GO:0016746">
    <property type="term" value="F:acyltransferase activity"/>
    <property type="evidence" value="ECO:0007669"/>
    <property type="project" value="UniProtKB-KW"/>
</dbReference>
<keyword evidence="2" id="KW-0808">Transferase</keyword>
<name>A0A1I0EWG5_9FIRM</name>
<evidence type="ECO:0000313" key="2">
    <source>
        <dbReference type="EMBL" id="SET49724.1"/>
    </source>
</evidence>
<gene>
    <name evidence="2" type="ORF">SAMN05216313_10777</name>
</gene>
<dbReference type="Proteomes" id="UP000198508">
    <property type="component" value="Unassembled WGS sequence"/>
</dbReference>
<protein>
    <submittedName>
        <fullName evidence="2">Isopenicillin-N N-acyltransferase like protein</fullName>
    </submittedName>
</protein>
<dbReference type="Pfam" id="PF03417">
    <property type="entry name" value="AAT"/>
    <property type="match status" value="1"/>
</dbReference>
<dbReference type="EMBL" id="FOIM01000007">
    <property type="protein sequence ID" value="SET49724.1"/>
    <property type="molecule type" value="Genomic_DNA"/>
</dbReference>
<feature type="domain" description="Peptidase C45 hydrolase" evidence="1">
    <location>
        <begin position="117"/>
        <end position="266"/>
    </location>
</feature>
<dbReference type="InterPro" id="IPR047801">
    <property type="entry name" value="Peptidase_C45"/>
</dbReference>
<reference evidence="3" key="1">
    <citation type="submission" date="2016-10" db="EMBL/GenBank/DDBJ databases">
        <authorList>
            <person name="Varghese N."/>
            <person name="Submissions S."/>
        </authorList>
    </citation>
    <scope>NUCLEOTIDE SEQUENCE [LARGE SCALE GENOMIC DNA]</scope>
    <source>
        <strain evidence="3">NLAE-zl-G277</strain>
    </source>
</reference>
<keyword evidence="2" id="KW-0012">Acyltransferase</keyword>
<dbReference type="PANTHER" id="PTHR34180">
    <property type="entry name" value="PEPTIDASE C45"/>
    <property type="match status" value="1"/>
</dbReference>
<organism evidence="2 3">
    <name type="scientific">Enterocloster lavalensis</name>
    <dbReference type="NCBI Taxonomy" id="460384"/>
    <lineage>
        <taxon>Bacteria</taxon>
        <taxon>Bacillati</taxon>
        <taxon>Bacillota</taxon>
        <taxon>Clostridia</taxon>
        <taxon>Lachnospirales</taxon>
        <taxon>Lachnospiraceae</taxon>
        <taxon>Enterocloster</taxon>
    </lineage>
</organism>